<name>A0A6P6XXC6_DERPT</name>
<dbReference type="KEGG" id="dpte:113791900"/>
<reference evidence="2" key="1">
    <citation type="submission" date="2025-08" db="UniProtKB">
        <authorList>
            <consortium name="RefSeq"/>
        </authorList>
    </citation>
    <scope>IDENTIFICATION</scope>
    <source>
        <strain evidence="2">Airmid</strain>
    </source>
</reference>
<gene>
    <name evidence="2" type="primary">LOC113791900</name>
</gene>
<protein>
    <submittedName>
        <fullName evidence="2">Uncharacterized protein LOC113791900</fullName>
    </submittedName>
</protein>
<organism evidence="1 2">
    <name type="scientific">Dermatophagoides pteronyssinus</name>
    <name type="common">European house dust mite</name>
    <dbReference type="NCBI Taxonomy" id="6956"/>
    <lineage>
        <taxon>Eukaryota</taxon>
        <taxon>Metazoa</taxon>
        <taxon>Ecdysozoa</taxon>
        <taxon>Arthropoda</taxon>
        <taxon>Chelicerata</taxon>
        <taxon>Arachnida</taxon>
        <taxon>Acari</taxon>
        <taxon>Acariformes</taxon>
        <taxon>Sarcoptiformes</taxon>
        <taxon>Astigmata</taxon>
        <taxon>Psoroptidia</taxon>
        <taxon>Analgoidea</taxon>
        <taxon>Pyroglyphidae</taxon>
        <taxon>Dermatophagoidinae</taxon>
        <taxon>Dermatophagoides</taxon>
    </lineage>
</organism>
<evidence type="ECO:0000313" key="2">
    <source>
        <dbReference type="RefSeq" id="XP_027197551.1"/>
    </source>
</evidence>
<evidence type="ECO:0000313" key="1">
    <source>
        <dbReference type="Proteomes" id="UP000515146"/>
    </source>
</evidence>
<dbReference type="Proteomes" id="UP000515146">
    <property type="component" value="Unplaced"/>
</dbReference>
<proteinExistence type="predicted"/>
<dbReference type="GeneID" id="113791900"/>
<dbReference type="OrthoDB" id="10388279at2759"/>
<dbReference type="RefSeq" id="XP_027197551.1">
    <property type="nucleotide sequence ID" value="XM_027341750.1"/>
</dbReference>
<keyword evidence="1" id="KW-1185">Reference proteome</keyword>
<sequence length="112" mass="13337">MFISKLSMRIFILAIYLYGQLFIQIISCSNSQLMERLKVPPRFGKRQFDSKELYSDNDKMFTNDMIEHRLLPTMDQQRISILNTDTFQPSFICKMIRQGQYYNLQCFNSIVS</sequence>
<dbReference type="AlphaFoldDB" id="A0A6P6XXC6"/>
<dbReference type="InParanoid" id="A0A6P6XXC6"/>
<accession>A0A6P6XXC6</accession>